<reference evidence="2 3" key="1">
    <citation type="journal article" date="2021" name="Plant Biotechnol. J.">
        <title>Multi-omics assisted identification of the key and species-specific regulatory components of drought-tolerant mechanisms in Gossypium stocksii.</title>
        <authorList>
            <person name="Yu D."/>
            <person name="Ke L."/>
            <person name="Zhang D."/>
            <person name="Wu Y."/>
            <person name="Sun Y."/>
            <person name="Mei J."/>
            <person name="Sun J."/>
            <person name="Sun Y."/>
        </authorList>
    </citation>
    <scope>NUCLEOTIDE SEQUENCE [LARGE SCALE GENOMIC DNA]</scope>
    <source>
        <strain evidence="3">cv. E1</strain>
        <tissue evidence="2">Leaf</tissue>
    </source>
</reference>
<dbReference type="AlphaFoldDB" id="A0A9D3W1S2"/>
<name>A0A9D3W1S2_9ROSI</name>
<comment type="caution">
    <text evidence="2">The sequence shown here is derived from an EMBL/GenBank/DDBJ whole genome shotgun (WGS) entry which is preliminary data.</text>
</comment>
<dbReference type="Proteomes" id="UP000828251">
    <property type="component" value="Unassembled WGS sequence"/>
</dbReference>
<accession>A0A9D3W1S2</accession>
<evidence type="ECO:0000313" key="2">
    <source>
        <dbReference type="EMBL" id="KAH1106643.1"/>
    </source>
</evidence>
<feature type="chain" id="PRO_5038952946" evidence="1">
    <location>
        <begin position="20"/>
        <end position="76"/>
    </location>
</feature>
<gene>
    <name evidence="2" type="ORF">J1N35_010411</name>
</gene>
<dbReference type="OrthoDB" id="1297232at2759"/>
<sequence>MVSFDFLCGLIGFCQFAFAYNGTYEKLKEKKAKYEAIASTDSSVNHEDIDKRIINEVLGPKRYGQVRFQGSDVTPT</sequence>
<proteinExistence type="predicted"/>
<protein>
    <submittedName>
        <fullName evidence="2">Uncharacterized protein</fullName>
    </submittedName>
</protein>
<keyword evidence="1" id="KW-0732">Signal</keyword>
<evidence type="ECO:0000313" key="3">
    <source>
        <dbReference type="Proteomes" id="UP000828251"/>
    </source>
</evidence>
<keyword evidence="3" id="KW-1185">Reference proteome</keyword>
<evidence type="ECO:0000256" key="1">
    <source>
        <dbReference type="SAM" id="SignalP"/>
    </source>
</evidence>
<feature type="signal peptide" evidence="1">
    <location>
        <begin position="1"/>
        <end position="19"/>
    </location>
</feature>
<organism evidence="2 3">
    <name type="scientific">Gossypium stocksii</name>
    <dbReference type="NCBI Taxonomy" id="47602"/>
    <lineage>
        <taxon>Eukaryota</taxon>
        <taxon>Viridiplantae</taxon>
        <taxon>Streptophyta</taxon>
        <taxon>Embryophyta</taxon>
        <taxon>Tracheophyta</taxon>
        <taxon>Spermatophyta</taxon>
        <taxon>Magnoliopsida</taxon>
        <taxon>eudicotyledons</taxon>
        <taxon>Gunneridae</taxon>
        <taxon>Pentapetalae</taxon>
        <taxon>rosids</taxon>
        <taxon>malvids</taxon>
        <taxon>Malvales</taxon>
        <taxon>Malvaceae</taxon>
        <taxon>Malvoideae</taxon>
        <taxon>Gossypium</taxon>
    </lineage>
</organism>
<dbReference type="EMBL" id="JAIQCV010000004">
    <property type="protein sequence ID" value="KAH1106643.1"/>
    <property type="molecule type" value="Genomic_DNA"/>
</dbReference>